<proteinExistence type="predicted"/>
<dbReference type="EMBL" id="NQJD01000009">
    <property type="protein sequence ID" value="TAA75217.1"/>
    <property type="molecule type" value="Genomic_DNA"/>
</dbReference>
<keyword evidence="3" id="KW-1185">Reference proteome</keyword>
<sequence length="113" mass="12505">MKTIKKVKIRIVLGIAAFGSIMTAGSASAFTVDQEITNMINGIIVQMQQQTMAELYAQAPLKNQMRGKMMQEFSSKTILMNQIQPVMMEANLKATKNALMERMVSRPIPLPGS</sequence>
<evidence type="ECO:0000313" key="3">
    <source>
        <dbReference type="Proteomes" id="UP000316238"/>
    </source>
</evidence>
<keyword evidence="1" id="KW-0732">Signal</keyword>
<comment type="caution">
    <text evidence="2">The sequence shown here is derived from an EMBL/GenBank/DDBJ whole genome shotgun (WGS) entry which is preliminary data.</text>
</comment>
<accession>A0A521G2F8</accession>
<evidence type="ECO:0000313" key="2">
    <source>
        <dbReference type="EMBL" id="TAA75217.1"/>
    </source>
</evidence>
<feature type="signal peptide" evidence="1">
    <location>
        <begin position="1"/>
        <end position="29"/>
    </location>
</feature>
<gene>
    <name evidence="2" type="ORF">CDV28_10930</name>
</gene>
<dbReference type="Proteomes" id="UP000316238">
    <property type="component" value="Unassembled WGS sequence"/>
</dbReference>
<organism evidence="2 3">
    <name type="scientific">Candidatus Electronema aureum</name>
    <dbReference type="NCBI Taxonomy" id="2005002"/>
    <lineage>
        <taxon>Bacteria</taxon>
        <taxon>Pseudomonadati</taxon>
        <taxon>Thermodesulfobacteriota</taxon>
        <taxon>Desulfobulbia</taxon>
        <taxon>Desulfobulbales</taxon>
        <taxon>Desulfobulbaceae</taxon>
        <taxon>Candidatus Electronema</taxon>
    </lineage>
</organism>
<name>A0A521G2F8_9BACT</name>
<protein>
    <submittedName>
        <fullName evidence="2">Uncharacterized protein</fullName>
    </submittedName>
</protein>
<evidence type="ECO:0000256" key="1">
    <source>
        <dbReference type="SAM" id="SignalP"/>
    </source>
</evidence>
<reference evidence="2" key="1">
    <citation type="submission" date="2017-07" db="EMBL/GenBank/DDBJ databases">
        <title>The cable genome - Insights into the physiology and evolution of filamentous bacteria capable of sulfide oxidation via long distance electron transfer.</title>
        <authorList>
            <person name="Thorup C."/>
            <person name="Bjerg J.T."/>
            <person name="Schreiber L."/>
            <person name="Nielsen L.P."/>
            <person name="Kjeldsen K.U."/>
            <person name="Boesen T."/>
            <person name="Boggild A."/>
            <person name="Meysman F."/>
            <person name="Geelhoed J."/>
            <person name="Schramm A."/>
        </authorList>
    </citation>
    <scope>NUCLEOTIDE SEQUENCE [LARGE SCALE GENOMIC DNA]</scope>
    <source>
        <strain evidence="2">GS</strain>
    </source>
</reference>
<feature type="chain" id="PRO_5021767811" evidence="1">
    <location>
        <begin position="30"/>
        <end position="113"/>
    </location>
</feature>
<dbReference type="AlphaFoldDB" id="A0A521G2F8"/>